<dbReference type="HOGENOM" id="CLU_007201_2_1_1"/>
<dbReference type="OMA" id="PMLCCTI"/>
<dbReference type="VEuPathDB" id="FungiDB:ATEG_06318"/>
<reference evidence="2" key="1">
    <citation type="submission" date="2005-09" db="EMBL/GenBank/DDBJ databases">
        <title>Annotation of the Aspergillus terreus NIH2624 genome.</title>
        <authorList>
            <person name="Birren B.W."/>
            <person name="Lander E.S."/>
            <person name="Galagan J.E."/>
            <person name="Nusbaum C."/>
            <person name="Devon K."/>
            <person name="Henn M."/>
            <person name="Ma L.-J."/>
            <person name="Jaffe D.B."/>
            <person name="Butler J."/>
            <person name="Alvarez P."/>
            <person name="Gnerre S."/>
            <person name="Grabherr M."/>
            <person name="Kleber M."/>
            <person name="Mauceli E.W."/>
            <person name="Brockman W."/>
            <person name="Rounsley S."/>
            <person name="Young S.K."/>
            <person name="LaButti K."/>
            <person name="Pushparaj V."/>
            <person name="DeCaprio D."/>
            <person name="Crawford M."/>
            <person name="Koehrsen M."/>
            <person name="Engels R."/>
            <person name="Montgomery P."/>
            <person name="Pearson M."/>
            <person name="Howarth C."/>
            <person name="Larson L."/>
            <person name="Luoma S."/>
            <person name="White J."/>
            <person name="Alvarado L."/>
            <person name="Kodira C.D."/>
            <person name="Zeng Q."/>
            <person name="Oleary S."/>
            <person name="Yandava C."/>
            <person name="Denning D.W."/>
            <person name="Nierman W.C."/>
            <person name="Milne T."/>
            <person name="Madden K."/>
        </authorList>
    </citation>
    <scope>NUCLEOTIDE SEQUENCE [LARGE SCALE GENOMIC DNA]</scope>
    <source>
        <strain evidence="2">NIH 2624 / FGSC A1156</strain>
    </source>
</reference>
<dbReference type="GO" id="GO:0009074">
    <property type="term" value="P:aromatic amino acid family catabolic process"/>
    <property type="evidence" value="ECO:0007669"/>
    <property type="project" value="TreeGrafter"/>
</dbReference>
<accession>Q0CJ16</accession>
<dbReference type="OrthoDB" id="2262349at2759"/>
<dbReference type="eggNOG" id="ENOG502QQTI">
    <property type="taxonomic scope" value="Eukaryota"/>
</dbReference>
<dbReference type="PANTHER" id="PTHR31644">
    <property type="entry name" value="TRANSCRIPTIONAL ACTIVATOR ARO80-RELATED"/>
    <property type="match status" value="1"/>
</dbReference>
<dbReference type="RefSeq" id="XP_001215496.1">
    <property type="nucleotide sequence ID" value="XM_001215496.1"/>
</dbReference>
<evidence type="ECO:0000313" key="1">
    <source>
        <dbReference type="EMBL" id="EAU32862.1"/>
    </source>
</evidence>
<dbReference type="InterPro" id="IPR052780">
    <property type="entry name" value="AAA_Catabolism_Regulators"/>
</dbReference>
<evidence type="ECO:0000313" key="2">
    <source>
        <dbReference type="Proteomes" id="UP000007963"/>
    </source>
</evidence>
<sequence length="571" mass="64529">MAPYTPIITDFYAHHANHYWLITQEPTLCCVILLISSRHSVLSNAGGSSREQSIHNRLWQHCQHLILRIMLGQEKLSKAKTRNIGSIEALMLLAEWYPRALHFPPENDGWDSDLILAVPDERDPPLPMEETVMLKERWREDVVEPARRADRMAWMVLSSALALSHELGIFRSTTENVPLTKDTSLGRTSTNESVAKTASGPDAELYLEHLERRKRRLPPLLFVFVNQLASRIGCTSPMAVDLGAEVWARLINSAENREWVAFMASWVELTRLTMGIINQYFPLASTAGDQPQGDAASLGQWRAGLARWQDRRPRLSDNPLSDILNIEYQYVVVFINSIKLQSKVTELLSHSGPEERHQLNSRDTEPVEQIMTNACSILRWITNLEKHIPNPIQYLPISIFHRAISTSVFLLKALAFGVRTVQVQECLALLDEVSDILQAHALDDIHLVSRYATLLKIHLERFRKSFTNAYVSEPDTGAPVATSRENGTTTMAHDVDASRSTQEVEHALPEHLLDQHIFGWSDGIVPDPSDWLSFALDPLMAPFGTWDGTGQFDSGLDSTYLDLDFIWNLPP</sequence>
<dbReference type="GeneID" id="4322484"/>
<dbReference type="Proteomes" id="UP000007963">
    <property type="component" value="Unassembled WGS sequence"/>
</dbReference>
<dbReference type="STRING" id="341663.Q0CJ16"/>
<dbReference type="GO" id="GO:0000981">
    <property type="term" value="F:DNA-binding transcription factor activity, RNA polymerase II-specific"/>
    <property type="evidence" value="ECO:0007669"/>
    <property type="project" value="TreeGrafter"/>
</dbReference>
<gene>
    <name evidence="1" type="ORF">ATEG_06318</name>
</gene>
<proteinExistence type="predicted"/>
<protein>
    <recommendedName>
        <fullName evidence="3">Transcription factor domain-containing protein</fullName>
    </recommendedName>
</protein>
<dbReference type="GO" id="GO:0005634">
    <property type="term" value="C:nucleus"/>
    <property type="evidence" value="ECO:0007669"/>
    <property type="project" value="TreeGrafter"/>
</dbReference>
<dbReference type="AlphaFoldDB" id="Q0CJ16"/>
<name>Q0CJ16_ASPTN</name>
<dbReference type="PANTHER" id="PTHR31644:SF4">
    <property type="entry name" value="ZN(II)2CYS6 TRANSCRIPTION FACTOR (EUROFUNG)"/>
    <property type="match status" value="1"/>
</dbReference>
<organism evidence="1 2">
    <name type="scientific">Aspergillus terreus (strain NIH 2624 / FGSC A1156)</name>
    <dbReference type="NCBI Taxonomy" id="341663"/>
    <lineage>
        <taxon>Eukaryota</taxon>
        <taxon>Fungi</taxon>
        <taxon>Dikarya</taxon>
        <taxon>Ascomycota</taxon>
        <taxon>Pezizomycotina</taxon>
        <taxon>Eurotiomycetes</taxon>
        <taxon>Eurotiomycetidae</taxon>
        <taxon>Eurotiales</taxon>
        <taxon>Aspergillaceae</taxon>
        <taxon>Aspergillus</taxon>
        <taxon>Aspergillus subgen. Circumdati</taxon>
    </lineage>
</organism>
<dbReference type="EMBL" id="CH476602">
    <property type="protein sequence ID" value="EAU32862.1"/>
    <property type="molecule type" value="Genomic_DNA"/>
</dbReference>
<evidence type="ECO:0008006" key="3">
    <source>
        <dbReference type="Google" id="ProtNLM"/>
    </source>
</evidence>
<dbReference type="GO" id="GO:0045944">
    <property type="term" value="P:positive regulation of transcription by RNA polymerase II"/>
    <property type="evidence" value="ECO:0007669"/>
    <property type="project" value="TreeGrafter"/>
</dbReference>